<feature type="transmembrane region" description="Helical" evidence="1">
    <location>
        <begin position="20"/>
        <end position="39"/>
    </location>
</feature>
<sequence>MNLSSKELKRQARKTLSGHYGLPMGAFVITELIVLAADLPFNLMMQNPPTQLQMIVSSLANIIISLLSIVLSCGLIYIHMNLARKKQTSISDLFCFFSKRPDRFILSGLLLMGIMILIVIPAAICTVAALLLPSVPMFLLMAVIWIITCVFMLILSYSYGLVYYILIDEPDCRILSAFRKSRSLMHGNKGRMFYISFSFLGMIVLGLLSLGIGLLWVVPYINQTMVEFYRNVTREFPAESNIPFQTNDHEERDILYD</sequence>
<keyword evidence="3" id="KW-1185">Reference proteome</keyword>
<evidence type="ECO:0000313" key="3">
    <source>
        <dbReference type="Proteomes" id="UP000606720"/>
    </source>
</evidence>
<dbReference type="RefSeq" id="WP_186867441.1">
    <property type="nucleotide sequence ID" value="NZ_JACOPH010000011.1"/>
</dbReference>
<dbReference type="PANTHER" id="PTHR40076">
    <property type="entry name" value="MEMBRANE PROTEIN-RELATED"/>
    <property type="match status" value="1"/>
</dbReference>
<gene>
    <name evidence="2" type="ORF">H8S17_11630</name>
</gene>
<keyword evidence="1" id="KW-0472">Membrane</keyword>
<feature type="transmembrane region" description="Helical" evidence="1">
    <location>
        <begin position="104"/>
        <end position="132"/>
    </location>
</feature>
<feature type="transmembrane region" description="Helical" evidence="1">
    <location>
        <begin position="59"/>
        <end position="83"/>
    </location>
</feature>
<reference evidence="2" key="1">
    <citation type="submission" date="2020-08" db="EMBL/GenBank/DDBJ databases">
        <title>Genome public.</title>
        <authorList>
            <person name="Liu C."/>
            <person name="Sun Q."/>
        </authorList>
    </citation>
    <scope>NUCLEOTIDE SEQUENCE</scope>
    <source>
        <strain evidence="2">BX1005</strain>
    </source>
</reference>
<evidence type="ECO:0000256" key="1">
    <source>
        <dbReference type="SAM" id="Phobius"/>
    </source>
</evidence>
<dbReference type="InterPro" id="IPR010380">
    <property type="entry name" value="DUF975"/>
</dbReference>
<dbReference type="AlphaFoldDB" id="A0A923LR71"/>
<keyword evidence="1" id="KW-1133">Transmembrane helix</keyword>
<dbReference type="PANTHER" id="PTHR40076:SF1">
    <property type="entry name" value="MEMBRANE PROTEIN"/>
    <property type="match status" value="1"/>
</dbReference>
<protein>
    <submittedName>
        <fullName evidence="2">DUF975 family protein</fullName>
    </submittedName>
</protein>
<name>A0A923LR71_9FIRM</name>
<feature type="transmembrane region" description="Helical" evidence="1">
    <location>
        <begin position="192"/>
        <end position="218"/>
    </location>
</feature>
<dbReference type="Pfam" id="PF06161">
    <property type="entry name" value="DUF975"/>
    <property type="match status" value="1"/>
</dbReference>
<organism evidence="2 3">
    <name type="scientific">Roseburia zhanii</name>
    <dbReference type="NCBI Taxonomy" id="2763064"/>
    <lineage>
        <taxon>Bacteria</taxon>
        <taxon>Bacillati</taxon>
        <taxon>Bacillota</taxon>
        <taxon>Clostridia</taxon>
        <taxon>Lachnospirales</taxon>
        <taxon>Lachnospiraceae</taxon>
        <taxon>Roseburia</taxon>
    </lineage>
</organism>
<evidence type="ECO:0000313" key="2">
    <source>
        <dbReference type="EMBL" id="MBC5714840.1"/>
    </source>
</evidence>
<keyword evidence="1" id="KW-0812">Transmembrane</keyword>
<accession>A0A923LR71</accession>
<dbReference type="Proteomes" id="UP000606720">
    <property type="component" value="Unassembled WGS sequence"/>
</dbReference>
<feature type="transmembrane region" description="Helical" evidence="1">
    <location>
        <begin position="138"/>
        <end position="166"/>
    </location>
</feature>
<dbReference type="EMBL" id="JACOPH010000011">
    <property type="protein sequence ID" value="MBC5714840.1"/>
    <property type="molecule type" value="Genomic_DNA"/>
</dbReference>
<proteinExistence type="predicted"/>
<comment type="caution">
    <text evidence="2">The sequence shown here is derived from an EMBL/GenBank/DDBJ whole genome shotgun (WGS) entry which is preliminary data.</text>
</comment>